<dbReference type="Pfam" id="PF11903">
    <property type="entry name" value="ParD_like"/>
    <property type="match status" value="1"/>
</dbReference>
<gene>
    <name evidence="2" type="ORF">BECKSD772E_GA0070983_102823</name>
    <name evidence="1" type="ORF">BECKSD772F_GA0070984_103919</name>
</gene>
<dbReference type="Gene3D" id="3.30.2310.20">
    <property type="entry name" value="RelE-like"/>
    <property type="match status" value="1"/>
</dbReference>
<dbReference type="InterPro" id="IPR035093">
    <property type="entry name" value="RelE/ParE_toxin_dom_sf"/>
</dbReference>
<sequence>MTTTVELPDELIIEAYRYGNVYHRSAPKQIEYWSRIGKIAEENPDLPYSFITHPARQTGGIRSVRLWRELMMRIKQKPSFQRVYKKLHARQRTDVDGAIRTLMEDPKLGEGKVGDLAGVWVYKFKMNKQLALLAYTFEETTITLTLLALGQHENFYRGLKKSL</sequence>
<evidence type="ECO:0000313" key="1">
    <source>
        <dbReference type="EMBL" id="VFK39468.1"/>
    </source>
</evidence>
<name>A0A450YD47_9GAMM</name>
<dbReference type="GO" id="GO:0004519">
    <property type="term" value="F:endonuclease activity"/>
    <property type="evidence" value="ECO:0007669"/>
    <property type="project" value="UniProtKB-KW"/>
</dbReference>
<dbReference type="SUPFAM" id="SSF143011">
    <property type="entry name" value="RelE-like"/>
    <property type="match status" value="1"/>
</dbReference>
<reference evidence="1" key="1">
    <citation type="submission" date="2019-02" db="EMBL/GenBank/DDBJ databases">
        <authorList>
            <person name="Gruber-Vodicka R. H."/>
            <person name="Seah K. B. B."/>
        </authorList>
    </citation>
    <scope>NUCLEOTIDE SEQUENCE</scope>
    <source>
        <strain evidence="2">BECK_S1320</strain>
        <strain evidence="1">BECK_S1321</strain>
    </source>
</reference>
<keyword evidence="1" id="KW-0378">Hydrolase</keyword>
<evidence type="ECO:0000313" key="2">
    <source>
        <dbReference type="EMBL" id="VFK43697.1"/>
    </source>
</evidence>
<dbReference type="EMBL" id="CAADFU010000028">
    <property type="protein sequence ID" value="VFK43697.1"/>
    <property type="molecule type" value="Genomic_DNA"/>
</dbReference>
<dbReference type="AlphaFoldDB" id="A0A450YD47"/>
<dbReference type="InterPro" id="IPR021831">
    <property type="entry name" value="ParD-like"/>
</dbReference>
<dbReference type="EMBL" id="CAADFR010000039">
    <property type="protein sequence ID" value="VFK39468.1"/>
    <property type="molecule type" value="Genomic_DNA"/>
</dbReference>
<keyword evidence="1" id="KW-0540">Nuclease</keyword>
<dbReference type="InterPro" id="IPR031552">
    <property type="entry name" value="ParE-like_toxin"/>
</dbReference>
<proteinExistence type="predicted"/>
<protein>
    <submittedName>
        <fullName evidence="1">mRNA-degrading endonuclease (mRNA interferase) YafQ, toxin component of the YafQ-DinJ toxin-antitoxin module</fullName>
    </submittedName>
</protein>
<keyword evidence="1" id="KW-0255">Endonuclease</keyword>
<organism evidence="1">
    <name type="scientific">Candidatus Kentrum sp. SD</name>
    <dbReference type="NCBI Taxonomy" id="2126332"/>
    <lineage>
        <taxon>Bacteria</taxon>
        <taxon>Pseudomonadati</taxon>
        <taxon>Pseudomonadota</taxon>
        <taxon>Gammaproteobacteria</taxon>
        <taxon>Candidatus Kentrum</taxon>
    </lineage>
</organism>
<accession>A0A450YD47</accession>
<dbReference type="Pfam" id="PF15781">
    <property type="entry name" value="ParE-like_toxin"/>
    <property type="match status" value="1"/>
</dbReference>